<organism evidence="1 2">
    <name type="scientific">Meganyctiphanes norvegica</name>
    <name type="common">Northern krill</name>
    <name type="synonym">Thysanopoda norvegica</name>
    <dbReference type="NCBI Taxonomy" id="48144"/>
    <lineage>
        <taxon>Eukaryota</taxon>
        <taxon>Metazoa</taxon>
        <taxon>Ecdysozoa</taxon>
        <taxon>Arthropoda</taxon>
        <taxon>Crustacea</taxon>
        <taxon>Multicrustacea</taxon>
        <taxon>Malacostraca</taxon>
        <taxon>Eumalacostraca</taxon>
        <taxon>Eucarida</taxon>
        <taxon>Euphausiacea</taxon>
        <taxon>Euphausiidae</taxon>
        <taxon>Meganyctiphanes</taxon>
    </lineage>
</organism>
<evidence type="ECO:0000313" key="2">
    <source>
        <dbReference type="Proteomes" id="UP001497623"/>
    </source>
</evidence>
<dbReference type="SUPFAM" id="SSF56436">
    <property type="entry name" value="C-type lectin-like"/>
    <property type="match status" value="1"/>
</dbReference>
<comment type="caution">
    <text evidence="1">The sequence shown here is derived from an EMBL/GenBank/DDBJ whole genome shotgun (WGS) entry which is preliminary data.</text>
</comment>
<gene>
    <name evidence="1" type="ORF">MNOR_LOCUS36092</name>
</gene>
<dbReference type="EMBL" id="CAXKWB010063594">
    <property type="protein sequence ID" value="CAL4186777.1"/>
    <property type="molecule type" value="Genomic_DNA"/>
</dbReference>
<sequence length="165" mass="18086">TSNTTTQQLNDIIESIDDCKGTSNTTKQQLNDIRESIDDCKGTSNKTTQKLDELLENMEVMGQNRMEADNGTMTSVKMLSNEVESDGSWAWLGAQGDGSKFVYAHGGRGLDNASPLWYPGKPGSNVDADRCLMMLATGSYFGDHPTTPYWPQPCSDTNFALCEVK</sequence>
<dbReference type="InterPro" id="IPR016187">
    <property type="entry name" value="CTDL_fold"/>
</dbReference>
<name>A0AAV2SDG3_MEGNR</name>
<reference evidence="1 2" key="1">
    <citation type="submission" date="2024-05" db="EMBL/GenBank/DDBJ databases">
        <authorList>
            <person name="Wallberg A."/>
        </authorList>
    </citation>
    <scope>NUCLEOTIDE SEQUENCE [LARGE SCALE GENOMIC DNA]</scope>
</reference>
<keyword evidence="2" id="KW-1185">Reference proteome</keyword>
<dbReference type="InterPro" id="IPR016186">
    <property type="entry name" value="C-type_lectin-like/link_sf"/>
</dbReference>
<evidence type="ECO:0000313" key="1">
    <source>
        <dbReference type="EMBL" id="CAL4186777.1"/>
    </source>
</evidence>
<dbReference type="Gene3D" id="3.10.100.10">
    <property type="entry name" value="Mannose-Binding Protein A, subunit A"/>
    <property type="match status" value="1"/>
</dbReference>
<evidence type="ECO:0008006" key="3">
    <source>
        <dbReference type="Google" id="ProtNLM"/>
    </source>
</evidence>
<dbReference type="Proteomes" id="UP001497623">
    <property type="component" value="Unassembled WGS sequence"/>
</dbReference>
<accession>A0AAV2SDG3</accession>
<dbReference type="AlphaFoldDB" id="A0AAV2SDG3"/>
<proteinExistence type="predicted"/>
<feature type="non-terminal residue" evidence="1">
    <location>
        <position position="1"/>
    </location>
</feature>
<protein>
    <recommendedName>
        <fullName evidence="3">C-type lectin domain-containing protein</fullName>
    </recommendedName>
</protein>